<evidence type="ECO:0000256" key="13">
    <source>
        <dbReference type="ARBA" id="ARBA00023221"/>
    </source>
</evidence>
<dbReference type="EC" id="2.7.4.2" evidence="3 15"/>
<dbReference type="InterPro" id="IPR016005">
    <property type="entry name" value="Erg8"/>
</dbReference>
<dbReference type="GO" id="GO:0010142">
    <property type="term" value="P:farnesyl diphosphate biosynthetic process, mevalonate pathway"/>
    <property type="evidence" value="ECO:0007669"/>
    <property type="project" value="TreeGrafter"/>
</dbReference>
<evidence type="ECO:0000256" key="8">
    <source>
        <dbReference type="ARBA" id="ARBA00022840"/>
    </source>
</evidence>
<keyword evidence="11 15" id="KW-0443">Lipid metabolism</keyword>
<dbReference type="PIRSF" id="PIRSF017288">
    <property type="entry name" value="PMK_GHMP_euk"/>
    <property type="match status" value="1"/>
</dbReference>
<comment type="catalytic activity">
    <reaction evidence="14">
        <text>(R)-5-phosphomevalonate + ATP = (R)-5-diphosphomevalonate + ADP</text>
        <dbReference type="Rhea" id="RHEA:16341"/>
        <dbReference type="ChEBI" id="CHEBI:30616"/>
        <dbReference type="ChEBI" id="CHEBI:57557"/>
        <dbReference type="ChEBI" id="CHEBI:58146"/>
        <dbReference type="ChEBI" id="CHEBI:456216"/>
        <dbReference type="EC" id="2.7.4.2"/>
    </reaction>
    <physiologicalReaction direction="left-to-right" evidence="14">
        <dbReference type="Rhea" id="RHEA:16342"/>
    </physiologicalReaction>
</comment>
<evidence type="ECO:0000256" key="11">
    <source>
        <dbReference type="ARBA" id="ARBA00023098"/>
    </source>
</evidence>
<keyword evidence="7 15" id="KW-0418">Kinase</keyword>
<dbReference type="PANTHER" id="PTHR31814:SF2">
    <property type="entry name" value="PHOSPHOMEVALONATE KINASE"/>
    <property type="match status" value="1"/>
</dbReference>
<dbReference type="EMBL" id="JAVHNS010000001">
    <property type="protein sequence ID" value="KAK6363520.1"/>
    <property type="molecule type" value="Genomic_DNA"/>
</dbReference>
<evidence type="ECO:0000256" key="6">
    <source>
        <dbReference type="ARBA" id="ARBA00022741"/>
    </source>
</evidence>
<evidence type="ECO:0000256" key="10">
    <source>
        <dbReference type="ARBA" id="ARBA00023011"/>
    </source>
</evidence>
<keyword evidence="8" id="KW-0067">ATP-binding</keyword>
<dbReference type="GO" id="GO:0005777">
    <property type="term" value="C:peroxisome"/>
    <property type="evidence" value="ECO:0007669"/>
    <property type="project" value="TreeGrafter"/>
</dbReference>
<comment type="pathway">
    <text evidence="1 15">Isoprenoid biosynthesis; isopentenyl diphosphate biosynthesis via mevalonate pathway; isopentenyl diphosphate from (R)-mevalonate: step 2/3.</text>
</comment>
<dbReference type="GO" id="GO:0004631">
    <property type="term" value="F:phosphomevalonate kinase activity"/>
    <property type="evidence" value="ECO:0007669"/>
    <property type="project" value="UniProtKB-UniRule"/>
</dbReference>
<evidence type="ECO:0000256" key="15">
    <source>
        <dbReference type="PIRNR" id="PIRNR017288"/>
    </source>
</evidence>
<keyword evidence="4 15" id="KW-0444">Lipid biosynthesis</keyword>
<dbReference type="SUPFAM" id="SSF54211">
    <property type="entry name" value="Ribosomal protein S5 domain 2-like"/>
    <property type="match status" value="1"/>
</dbReference>
<evidence type="ECO:0000256" key="5">
    <source>
        <dbReference type="ARBA" id="ARBA00022679"/>
    </source>
</evidence>
<evidence type="ECO:0000256" key="2">
    <source>
        <dbReference type="ARBA" id="ARBA00006495"/>
    </source>
</evidence>
<keyword evidence="6" id="KW-0547">Nucleotide-binding</keyword>
<gene>
    <name evidence="16" type="primary">ERG8</name>
    <name evidence="16" type="ORF">TWF730_000952</name>
</gene>
<evidence type="ECO:0000256" key="9">
    <source>
        <dbReference type="ARBA" id="ARBA00022955"/>
    </source>
</evidence>
<dbReference type="Proteomes" id="UP001373714">
    <property type="component" value="Unassembled WGS sequence"/>
</dbReference>
<evidence type="ECO:0000256" key="3">
    <source>
        <dbReference type="ARBA" id="ARBA00012958"/>
    </source>
</evidence>
<accession>A0AAV9VQU3</accession>
<evidence type="ECO:0000256" key="12">
    <source>
        <dbReference type="ARBA" id="ARBA00023166"/>
    </source>
</evidence>
<dbReference type="GO" id="GO:0005524">
    <property type="term" value="F:ATP binding"/>
    <property type="evidence" value="ECO:0007669"/>
    <property type="project" value="UniProtKB-UniRule"/>
</dbReference>
<evidence type="ECO:0000313" key="16">
    <source>
        <dbReference type="EMBL" id="KAK6363520.1"/>
    </source>
</evidence>
<evidence type="ECO:0000256" key="14">
    <source>
        <dbReference type="ARBA" id="ARBA00029326"/>
    </source>
</evidence>
<dbReference type="Gene3D" id="3.30.230.10">
    <property type="match status" value="1"/>
</dbReference>
<keyword evidence="5 15" id="KW-0808">Transferase</keyword>
<organism evidence="16 17">
    <name type="scientific">Orbilia blumenaviensis</name>
    <dbReference type="NCBI Taxonomy" id="1796055"/>
    <lineage>
        <taxon>Eukaryota</taxon>
        <taxon>Fungi</taxon>
        <taxon>Dikarya</taxon>
        <taxon>Ascomycota</taxon>
        <taxon>Pezizomycotina</taxon>
        <taxon>Orbiliomycetes</taxon>
        <taxon>Orbiliales</taxon>
        <taxon>Orbiliaceae</taxon>
        <taxon>Orbilia</taxon>
    </lineage>
</organism>
<name>A0AAV9VQU3_9PEZI</name>
<evidence type="ECO:0000313" key="17">
    <source>
        <dbReference type="Proteomes" id="UP001373714"/>
    </source>
</evidence>
<dbReference type="GO" id="GO:0019287">
    <property type="term" value="P:isopentenyl diphosphate biosynthetic process, mevalonate pathway"/>
    <property type="evidence" value="ECO:0007669"/>
    <property type="project" value="UniProtKB-UniRule"/>
</dbReference>
<dbReference type="PANTHER" id="PTHR31814">
    <property type="match status" value="1"/>
</dbReference>
<reference evidence="16 17" key="1">
    <citation type="submission" date="2019-10" db="EMBL/GenBank/DDBJ databases">
        <authorList>
            <person name="Palmer J.M."/>
        </authorList>
    </citation>
    <scope>NUCLEOTIDE SEQUENCE [LARGE SCALE GENOMIC DNA]</scope>
    <source>
        <strain evidence="16 17">TWF730</strain>
    </source>
</reference>
<protein>
    <recommendedName>
        <fullName evidence="3 15">Phosphomevalonate kinase</fullName>
        <ecNumber evidence="3 15">2.7.4.2</ecNumber>
    </recommendedName>
</protein>
<dbReference type="Gene3D" id="3.30.70.890">
    <property type="entry name" value="GHMP kinase, C-terminal domain"/>
    <property type="match status" value="1"/>
</dbReference>
<proteinExistence type="inferred from homology"/>
<dbReference type="InterPro" id="IPR036554">
    <property type="entry name" value="GHMP_kinase_C_sf"/>
</dbReference>
<evidence type="ECO:0000256" key="4">
    <source>
        <dbReference type="ARBA" id="ARBA00022516"/>
    </source>
</evidence>
<dbReference type="InterPro" id="IPR035102">
    <property type="entry name" value="Phosphomevalonate_kinase"/>
</dbReference>
<keyword evidence="17" id="KW-1185">Reference proteome</keyword>
<comment type="caution">
    <text evidence="16">The sequence shown here is derived from an EMBL/GenBank/DDBJ whole genome shotgun (WGS) entry which is preliminary data.</text>
</comment>
<keyword evidence="10" id="KW-0756">Sterol biosynthesis</keyword>
<sequence length="456" mass="48560">MATAVSAPGKVLLAGGYTVLDPACRGLVLALSARIHCVASPSLPSPSSPTAGRITVRSPQFQDAVWEYQVSPSDIDGAGVSVVQTNDGDGNPFVLTTLKYVLSYLSLPTPPSTTLTILADNPYYSQPPPPIPRFNNLPFPIKSAYKTGLGSSAALVTSLTSCLLLHFSPEHDKINNNKDGEEGGGEGLEKHILHNLAQTSHCAAQGKVGSGFDVAAATYGSCIYRRFPPSLLSTIPDPTTSPEFTKSLKNVINQRWETMECDPITLPEQIGLLMGDVQCGSSTPGMVKTVLNWRSNGGEEAEEVWKGLNSKNEALIAVIQGINNNSTDNNTSEKEEDESLTSHIHQIRATIRHLSAQTSVPIEPPTQTALLDSATALPGVIGGVVPGAGGYDAVCFLYRKNDGVEADLRRFLGEWKVENGVVKVLELGMEGGEGVRVEDVKGYADVKGYFEGVVEL</sequence>
<keyword evidence="9 15" id="KW-0752">Steroid biosynthesis</keyword>
<dbReference type="AlphaFoldDB" id="A0AAV9VQU3"/>
<evidence type="ECO:0000256" key="1">
    <source>
        <dbReference type="ARBA" id="ARBA00005017"/>
    </source>
</evidence>
<dbReference type="InterPro" id="IPR014721">
    <property type="entry name" value="Ribsml_uS5_D2-typ_fold_subgr"/>
</dbReference>
<keyword evidence="13 15" id="KW-0753">Steroid metabolism</keyword>
<evidence type="ECO:0000256" key="7">
    <source>
        <dbReference type="ARBA" id="ARBA00022777"/>
    </source>
</evidence>
<dbReference type="InterPro" id="IPR020568">
    <property type="entry name" value="Ribosomal_Su5_D2-typ_SF"/>
</dbReference>
<dbReference type="GO" id="GO:0006696">
    <property type="term" value="P:ergosterol biosynthetic process"/>
    <property type="evidence" value="ECO:0007669"/>
    <property type="project" value="TreeGrafter"/>
</dbReference>
<comment type="similarity">
    <text evidence="2 15">Belongs to the GHMP kinase family. Mevalonate kinase subfamily.</text>
</comment>
<keyword evidence="12" id="KW-1207">Sterol metabolism</keyword>